<evidence type="ECO:0000313" key="2">
    <source>
        <dbReference type="Proteomes" id="UP000678393"/>
    </source>
</evidence>
<name>A0A8S3YKV7_9EUPU</name>
<evidence type="ECO:0000313" key="1">
    <source>
        <dbReference type="EMBL" id="CAG5117028.1"/>
    </source>
</evidence>
<reference evidence="1" key="1">
    <citation type="submission" date="2021-04" db="EMBL/GenBank/DDBJ databases">
        <authorList>
            <consortium name="Molecular Ecology Group"/>
        </authorList>
    </citation>
    <scope>NUCLEOTIDE SEQUENCE</scope>
</reference>
<gene>
    <name evidence="1" type="ORF">CUNI_LOCUS2586</name>
</gene>
<dbReference type="EMBL" id="CAJHNH020000335">
    <property type="protein sequence ID" value="CAG5117028.1"/>
    <property type="molecule type" value="Genomic_DNA"/>
</dbReference>
<comment type="caution">
    <text evidence="1">The sequence shown here is derived from an EMBL/GenBank/DDBJ whole genome shotgun (WGS) entry which is preliminary data.</text>
</comment>
<keyword evidence="2" id="KW-1185">Reference proteome</keyword>
<proteinExistence type="predicted"/>
<organism evidence="1 2">
    <name type="scientific">Candidula unifasciata</name>
    <dbReference type="NCBI Taxonomy" id="100452"/>
    <lineage>
        <taxon>Eukaryota</taxon>
        <taxon>Metazoa</taxon>
        <taxon>Spiralia</taxon>
        <taxon>Lophotrochozoa</taxon>
        <taxon>Mollusca</taxon>
        <taxon>Gastropoda</taxon>
        <taxon>Heterobranchia</taxon>
        <taxon>Euthyneura</taxon>
        <taxon>Panpulmonata</taxon>
        <taxon>Eupulmonata</taxon>
        <taxon>Stylommatophora</taxon>
        <taxon>Helicina</taxon>
        <taxon>Helicoidea</taxon>
        <taxon>Geomitridae</taxon>
        <taxon>Candidula</taxon>
    </lineage>
</organism>
<accession>A0A8S3YKV7</accession>
<feature type="non-terminal residue" evidence="1">
    <location>
        <position position="1"/>
    </location>
</feature>
<dbReference type="AlphaFoldDB" id="A0A8S3YKV7"/>
<dbReference type="Proteomes" id="UP000678393">
    <property type="component" value="Unassembled WGS sequence"/>
</dbReference>
<protein>
    <submittedName>
        <fullName evidence="1">Uncharacterized protein</fullName>
    </submittedName>
</protein>
<sequence>RSNQFSNHPPRRLPLLTMTGIWSKSMTSASSVLSQTSAVVSGLYSQPHMMMQ</sequence>